<accession>A0A1H3TR37</accession>
<feature type="transmembrane region" description="Helical" evidence="1">
    <location>
        <begin position="47"/>
        <end position="70"/>
    </location>
</feature>
<gene>
    <name evidence="2" type="ORF">SAMN05444412_12037</name>
</gene>
<evidence type="ECO:0000256" key="1">
    <source>
        <dbReference type="SAM" id="Phobius"/>
    </source>
</evidence>
<evidence type="ECO:0000313" key="3">
    <source>
        <dbReference type="Proteomes" id="UP000199663"/>
    </source>
</evidence>
<dbReference type="EMBL" id="FNQC01000020">
    <property type="protein sequence ID" value="SDZ52570.1"/>
    <property type="molecule type" value="Genomic_DNA"/>
</dbReference>
<keyword evidence="1" id="KW-0812">Transmembrane</keyword>
<dbReference type="Proteomes" id="UP000199663">
    <property type="component" value="Unassembled WGS sequence"/>
</dbReference>
<comment type="caution">
    <text evidence="2">The sequence shown here is derived from an EMBL/GenBank/DDBJ whole genome shotgun (WGS) entry which is preliminary data.</text>
</comment>
<evidence type="ECO:0000313" key="2">
    <source>
        <dbReference type="EMBL" id="SDZ52570.1"/>
    </source>
</evidence>
<reference evidence="2 3" key="1">
    <citation type="submission" date="2016-10" db="EMBL/GenBank/DDBJ databases">
        <authorList>
            <person name="Varghese N."/>
            <person name="Submissions S."/>
        </authorList>
    </citation>
    <scope>NUCLEOTIDE SEQUENCE [LARGE SCALE GENOMIC DNA]</scope>
    <source>
        <strain evidence="2 3">DSM 17997</strain>
    </source>
</reference>
<keyword evidence="1" id="KW-1133">Transmembrane helix</keyword>
<organism evidence="2 3">
    <name type="scientific">Rhodonellum ikkaensis</name>
    <dbReference type="NCBI Taxonomy" id="336829"/>
    <lineage>
        <taxon>Bacteria</taxon>
        <taxon>Pseudomonadati</taxon>
        <taxon>Bacteroidota</taxon>
        <taxon>Cytophagia</taxon>
        <taxon>Cytophagales</taxon>
        <taxon>Cytophagaceae</taxon>
        <taxon>Rhodonellum</taxon>
    </lineage>
</organism>
<keyword evidence="1" id="KW-0472">Membrane</keyword>
<feature type="transmembrane region" description="Helical" evidence="1">
    <location>
        <begin position="6"/>
        <end position="27"/>
    </location>
</feature>
<keyword evidence="3" id="KW-1185">Reference proteome</keyword>
<sequence length="71" mass="8110">MQIFSALIIMTVAYGLLILSVFPDKYLRKISHFNHHGRAPEHLKISLSTPLFLSFLGGYSLASFMLYFFVV</sequence>
<name>A0A1H3TR37_9BACT</name>
<proteinExistence type="predicted"/>
<protein>
    <submittedName>
        <fullName evidence="2">Uncharacterized protein</fullName>
    </submittedName>
</protein>